<evidence type="ECO:0000256" key="6">
    <source>
        <dbReference type="ARBA" id="ARBA00023136"/>
    </source>
</evidence>
<keyword evidence="4" id="KW-0443">Lipid metabolism</keyword>
<keyword evidence="2 7" id="KW-0812">Transmembrane</keyword>
<protein>
    <submittedName>
        <fullName evidence="8">Uncharacterized protein</fullName>
    </submittedName>
</protein>
<evidence type="ECO:0000256" key="1">
    <source>
        <dbReference type="ARBA" id="ARBA00004477"/>
    </source>
</evidence>
<proteinExistence type="predicted"/>
<evidence type="ECO:0000256" key="5">
    <source>
        <dbReference type="ARBA" id="ARBA00022989"/>
    </source>
</evidence>
<evidence type="ECO:0000256" key="3">
    <source>
        <dbReference type="ARBA" id="ARBA00022824"/>
    </source>
</evidence>
<evidence type="ECO:0000313" key="8">
    <source>
        <dbReference type="EMBL" id="VUZ46759.1"/>
    </source>
</evidence>
<evidence type="ECO:0000313" key="9">
    <source>
        <dbReference type="Proteomes" id="UP000321570"/>
    </source>
</evidence>
<keyword evidence="9" id="KW-1185">Reference proteome</keyword>
<keyword evidence="4" id="KW-0746">Sphingolipid metabolism</keyword>
<dbReference type="GO" id="GO:0005789">
    <property type="term" value="C:endoplasmic reticulum membrane"/>
    <property type="evidence" value="ECO:0007669"/>
    <property type="project" value="UniProtKB-SubCell"/>
</dbReference>
<dbReference type="EMBL" id="CABIJS010000222">
    <property type="protein sequence ID" value="VUZ46759.1"/>
    <property type="molecule type" value="Genomic_DNA"/>
</dbReference>
<keyword evidence="5 7" id="KW-1133">Transmembrane helix</keyword>
<organism evidence="8 9">
    <name type="scientific">Hymenolepis diminuta</name>
    <name type="common">Rat tapeworm</name>
    <dbReference type="NCBI Taxonomy" id="6216"/>
    <lineage>
        <taxon>Eukaryota</taxon>
        <taxon>Metazoa</taxon>
        <taxon>Spiralia</taxon>
        <taxon>Lophotrochozoa</taxon>
        <taxon>Platyhelminthes</taxon>
        <taxon>Cestoda</taxon>
        <taxon>Eucestoda</taxon>
        <taxon>Cyclophyllidea</taxon>
        <taxon>Hymenolepididae</taxon>
        <taxon>Hymenolepis</taxon>
    </lineage>
</organism>
<gene>
    <name evidence="8" type="ORF">WMSIL1_LOCUS6569</name>
</gene>
<evidence type="ECO:0000256" key="7">
    <source>
        <dbReference type="SAM" id="Phobius"/>
    </source>
</evidence>
<dbReference type="AlphaFoldDB" id="A0A564YII1"/>
<comment type="subcellular location">
    <subcellularLocation>
        <location evidence="1">Endoplasmic reticulum membrane</location>
        <topology evidence="1">Multi-pass membrane protein</topology>
    </subcellularLocation>
</comment>
<dbReference type="InterPro" id="IPR024512">
    <property type="entry name" value="Ser_palmitoyltrfase_ssu-like"/>
</dbReference>
<dbReference type="Proteomes" id="UP000321570">
    <property type="component" value="Unassembled WGS sequence"/>
</dbReference>
<evidence type="ECO:0000256" key="4">
    <source>
        <dbReference type="ARBA" id="ARBA00022919"/>
    </source>
</evidence>
<reference evidence="8 9" key="1">
    <citation type="submission" date="2019-07" db="EMBL/GenBank/DDBJ databases">
        <authorList>
            <person name="Jastrzebski P J."/>
            <person name="Paukszto L."/>
            <person name="Jastrzebski P J."/>
        </authorList>
    </citation>
    <scope>NUCLEOTIDE SEQUENCE [LARGE SCALE GENOMIC DNA]</scope>
    <source>
        <strain evidence="8 9">WMS-il1</strain>
    </source>
</reference>
<keyword evidence="6 7" id="KW-0472">Membrane</keyword>
<dbReference type="Pfam" id="PF11779">
    <property type="entry name" value="SPT_ssu-like"/>
    <property type="match status" value="1"/>
</dbReference>
<accession>A0A564YII1</accession>
<sequence>MVAISFKKFYTRFLYVTGLYLCDPWEQMMCFTLIFGFIFTLLMSALVFLPSHAMAFYSYVRSRRSPHSLANEM</sequence>
<evidence type="ECO:0000256" key="2">
    <source>
        <dbReference type="ARBA" id="ARBA00022692"/>
    </source>
</evidence>
<dbReference type="GO" id="GO:0006665">
    <property type="term" value="P:sphingolipid metabolic process"/>
    <property type="evidence" value="ECO:0007669"/>
    <property type="project" value="UniProtKB-KW"/>
</dbReference>
<feature type="transmembrane region" description="Helical" evidence="7">
    <location>
        <begin position="33"/>
        <end position="60"/>
    </location>
</feature>
<keyword evidence="3" id="KW-0256">Endoplasmic reticulum</keyword>
<name>A0A564YII1_HYMDI</name>